<feature type="transmembrane region" description="Helical" evidence="6">
    <location>
        <begin position="62"/>
        <end position="95"/>
    </location>
</feature>
<gene>
    <name evidence="7" type="ORF">U1294_11585</name>
</gene>
<evidence type="ECO:0000256" key="1">
    <source>
        <dbReference type="ARBA" id="ARBA00004651"/>
    </source>
</evidence>
<accession>A0AAW9JTG7</accession>
<dbReference type="GO" id="GO:0005886">
    <property type="term" value="C:plasma membrane"/>
    <property type="evidence" value="ECO:0007669"/>
    <property type="project" value="UniProtKB-SubCell"/>
</dbReference>
<dbReference type="GO" id="GO:0022857">
    <property type="term" value="F:transmembrane transporter activity"/>
    <property type="evidence" value="ECO:0007669"/>
    <property type="project" value="InterPro"/>
</dbReference>
<evidence type="ECO:0000256" key="5">
    <source>
        <dbReference type="ARBA" id="ARBA00023136"/>
    </source>
</evidence>
<keyword evidence="5 6" id="KW-0472">Membrane</keyword>
<dbReference type="Proteomes" id="UP001290582">
    <property type="component" value="Unassembled WGS sequence"/>
</dbReference>
<name>A0AAW9JTG7_9ENTE</name>
<feature type="transmembrane region" description="Helical" evidence="6">
    <location>
        <begin position="20"/>
        <end position="42"/>
    </location>
</feature>
<keyword evidence="3 6" id="KW-0812">Transmembrane</keyword>
<evidence type="ECO:0000256" key="2">
    <source>
        <dbReference type="ARBA" id="ARBA00022475"/>
    </source>
</evidence>
<evidence type="ECO:0000256" key="4">
    <source>
        <dbReference type="ARBA" id="ARBA00022989"/>
    </source>
</evidence>
<feature type="transmembrane region" description="Helical" evidence="6">
    <location>
        <begin position="102"/>
        <end position="123"/>
    </location>
</feature>
<keyword evidence="4 6" id="KW-1133">Transmembrane helix</keyword>
<evidence type="ECO:0000256" key="6">
    <source>
        <dbReference type="SAM" id="Phobius"/>
    </source>
</evidence>
<evidence type="ECO:0000313" key="8">
    <source>
        <dbReference type="Proteomes" id="UP001290582"/>
    </source>
</evidence>
<reference evidence="7" key="1">
    <citation type="submission" date="2023-12" db="EMBL/GenBank/DDBJ databases">
        <title>Molecular genomic analyses of Enterococcus cecorum from sepsis oubreaks in broilers.</title>
        <authorList>
            <person name="Rhoads D."/>
            <person name="Alrubaye A."/>
        </authorList>
    </citation>
    <scope>NUCLEOTIDE SEQUENCE</scope>
    <source>
        <strain evidence="7">1755</strain>
    </source>
</reference>
<keyword evidence="2" id="KW-1003">Cell membrane</keyword>
<dbReference type="PANTHER" id="PTHR32196">
    <property type="entry name" value="ABC TRANSPORTER PERMEASE PROTEIN YPHD-RELATED-RELATED"/>
    <property type="match status" value="1"/>
</dbReference>
<dbReference type="InterPro" id="IPR001851">
    <property type="entry name" value="ABC_transp_permease"/>
</dbReference>
<dbReference type="EMBL" id="JAXOGL010000032">
    <property type="protein sequence ID" value="MDZ5598834.1"/>
    <property type="molecule type" value="Genomic_DNA"/>
</dbReference>
<dbReference type="CDD" id="cd06579">
    <property type="entry name" value="TM_PBP1_transp_AraH_like"/>
    <property type="match status" value="1"/>
</dbReference>
<protein>
    <submittedName>
        <fullName evidence="7">ABC transporter permease</fullName>
    </submittedName>
</protein>
<feature type="transmembrane region" description="Helical" evidence="6">
    <location>
        <begin position="222"/>
        <end position="240"/>
    </location>
</feature>
<sequence length="342" mass="36015">MEMSSPKLLDKNHSYFTKVLKGNMGILVVLILLSIFMAILSPNFLSYGNIISVLRQVSNNMYLALGMTLVIILGGIDLSIGAIVAMTGTIIVGLIVNSGLSMIAAIIIGIILGLLVGLLNGFLVATFHVPSFIVTLATMNIAKGIAYVYSGGRSTRITDPFFNNIGGGYLGPVPLPVVYMIILIIFFSILLSKTKFGTYIYAIGGNRESARLSGVPIMKVEILVFAISGLLAAFSGLILCSRMFSGQPSVGEGYEMDAIAACVLGGVSMSGGQGRISGTVIGALVIGIISNGLNLMGVSSFWQLVVKGIIILVAVLIDSQKGNDSLFKKMIGNIGGKKHEKI</sequence>
<feature type="transmembrane region" description="Helical" evidence="6">
    <location>
        <begin position="169"/>
        <end position="191"/>
    </location>
</feature>
<dbReference type="Pfam" id="PF02653">
    <property type="entry name" value="BPD_transp_2"/>
    <property type="match status" value="1"/>
</dbReference>
<evidence type="ECO:0000313" key="7">
    <source>
        <dbReference type="EMBL" id="MDZ5598834.1"/>
    </source>
</evidence>
<dbReference type="PANTHER" id="PTHR32196:SF72">
    <property type="entry name" value="RIBOSE IMPORT PERMEASE PROTEIN RBSC"/>
    <property type="match status" value="1"/>
</dbReference>
<evidence type="ECO:0000256" key="3">
    <source>
        <dbReference type="ARBA" id="ARBA00022692"/>
    </source>
</evidence>
<feature type="transmembrane region" description="Helical" evidence="6">
    <location>
        <begin position="301"/>
        <end position="319"/>
    </location>
</feature>
<comment type="subcellular location">
    <subcellularLocation>
        <location evidence="1">Cell membrane</location>
        <topology evidence="1">Multi-pass membrane protein</topology>
    </subcellularLocation>
</comment>
<proteinExistence type="predicted"/>
<organism evidence="7 8">
    <name type="scientific">Enterococcus cecorum</name>
    <dbReference type="NCBI Taxonomy" id="44008"/>
    <lineage>
        <taxon>Bacteria</taxon>
        <taxon>Bacillati</taxon>
        <taxon>Bacillota</taxon>
        <taxon>Bacilli</taxon>
        <taxon>Lactobacillales</taxon>
        <taxon>Enterococcaceae</taxon>
        <taxon>Enterococcus</taxon>
    </lineage>
</organism>
<dbReference type="RefSeq" id="WP_322378839.1">
    <property type="nucleotide sequence ID" value="NZ_JAKUDU010000073.1"/>
</dbReference>
<dbReference type="AlphaFoldDB" id="A0AAW9JTG7"/>
<comment type="caution">
    <text evidence="7">The sequence shown here is derived from an EMBL/GenBank/DDBJ whole genome shotgun (WGS) entry which is preliminary data.</text>
</comment>
<feature type="transmembrane region" description="Helical" evidence="6">
    <location>
        <begin position="276"/>
        <end position="295"/>
    </location>
</feature>
<feature type="transmembrane region" description="Helical" evidence="6">
    <location>
        <begin position="129"/>
        <end position="149"/>
    </location>
</feature>